<keyword evidence="5 7" id="KW-0472">Membrane</keyword>
<evidence type="ECO:0000256" key="4">
    <source>
        <dbReference type="ARBA" id="ARBA00022989"/>
    </source>
</evidence>
<keyword evidence="3 7" id="KW-0812">Transmembrane</keyword>
<feature type="compositionally biased region" description="Polar residues" evidence="6">
    <location>
        <begin position="1"/>
        <end position="12"/>
    </location>
</feature>
<dbReference type="Proteomes" id="UP000317178">
    <property type="component" value="Chromosome"/>
</dbReference>
<evidence type="ECO:0000256" key="7">
    <source>
        <dbReference type="SAM" id="Phobius"/>
    </source>
</evidence>
<dbReference type="Pfam" id="PF02653">
    <property type="entry name" value="BPD_transp_2"/>
    <property type="match status" value="1"/>
</dbReference>
<feature type="transmembrane region" description="Helical" evidence="7">
    <location>
        <begin position="34"/>
        <end position="55"/>
    </location>
</feature>
<dbReference type="EMBL" id="CP036281">
    <property type="protein sequence ID" value="QDU81101.1"/>
    <property type="molecule type" value="Genomic_DNA"/>
</dbReference>
<feature type="transmembrane region" description="Helical" evidence="7">
    <location>
        <begin position="144"/>
        <end position="165"/>
    </location>
</feature>
<dbReference type="CDD" id="cd06579">
    <property type="entry name" value="TM_PBP1_transp_AraH_like"/>
    <property type="match status" value="1"/>
</dbReference>
<feature type="transmembrane region" description="Helical" evidence="7">
    <location>
        <begin position="201"/>
        <end position="225"/>
    </location>
</feature>
<feature type="region of interest" description="Disordered" evidence="6">
    <location>
        <begin position="1"/>
        <end position="20"/>
    </location>
</feature>
<feature type="transmembrane region" description="Helical" evidence="7">
    <location>
        <begin position="300"/>
        <end position="322"/>
    </location>
</feature>
<organism evidence="8 9">
    <name type="scientific">Polystyrenella longa</name>
    <dbReference type="NCBI Taxonomy" id="2528007"/>
    <lineage>
        <taxon>Bacteria</taxon>
        <taxon>Pseudomonadati</taxon>
        <taxon>Planctomycetota</taxon>
        <taxon>Planctomycetia</taxon>
        <taxon>Planctomycetales</taxon>
        <taxon>Planctomycetaceae</taxon>
        <taxon>Polystyrenella</taxon>
    </lineage>
</organism>
<keyword evidence="9" id="KW-1185">Reference proteome</keyword>
<dbReference type="KEGG" id="plon:Pla110_28380"/>
<dbReference type="PANTHER" id="PTHR32196:SF72">
    <property type="entry name" value="RIBOSE IMPORT PERMEASE PROTEIN RBSC"/>
    <property type="match status" value="1"/>
</dbReference>
<proteinExistence type="predicted"/>
<evidence type="ECO:0000256" key="5">
    <source>
        <dbReference type="ARBA" id="ARBA00023136"/>
    </source>
</evidence>
<feature type="transmembrane region" description="Helical" evidence="7">
    <location>
        <begin position="115"/>
        <end position="137"/>
    </location>
</feature>
<evidence type="ECO:0000256" key="1">
    <source>
        <dbReference type="ARBA" id="ARBA00004651"/>
    </source>
</evidence>
<comment type="subcellular location">
    <subcellularLocation>
        <location evidence="1">Cell membrane</location>
        <topology evidence="1">Multi-pass membrane protein</topology>
    </subcellularLocation>
</comment>
<feature type="transmembrane region" description="Helical" evidence="7">
    <location>
        <begin position="76"/>
        <end position="109"/>
    </location>
</feature>
<keyword evidence="4 7" id="KW-1133">Transmembrane helix</keyword>
<name>A0A518CPF2_9PLAN</name>
<protein>
    <submittedName>
        <fullName evidence="8">Ribose transport system permease protein RbsC</fullName>
    </submittedName>
</protein>
<reference evidence="8 9" key="1">
    <citation type="submission" date="2019-02" db="EMBL/GenBank/DDBJ databases">
        <title>Deep-cultivation of Planctomycetes and their phenomic and genomic characterization uncovers novel biology.</title>
        <authorList>
            <person name="Wiegand S."/>
            <person name="Jogler M."/>
            <person name="Boedeker C."/>
            <person name="Pinto D."/>
            <person name="Vollmers J."/>
            <person name="Rivas-Marin E."/>
            <person name="Kohn T."/>
            <person name="Peeters S.H."/>
            <person name="Heuer A."/>
            <person name="Rast P."/>
            <person name="Oberbeckmann S."/>
            <person name="Bunk B."/>
            <person name="Jeske O."/>
            <person name="Meyerdierks A."/>
            <person name="Storesund J.E."/>
            <person name="Kallscheuer N."/>
            <person name="Luecker S."/>
            <person name="Lage O.M."/>
            <person name="Pohl T."/>
            <person name="Merkel B.J."/>
            <person name="Hornburger P."/>
            <person name="Mueller R.-W."/>
            <person name="Bruemmer F."/>
            <person name="Labrenz M."/>
            <person name="Spormann A.M."/>
            <person name="Op den Camp H."/>
            <person name="Overmann J."/>
            <person name="Amann R."/>
            <person name="Jetten M.S.M."/>
            <person name="Mascher T."/>
            <person name="Medema M.H."/>
            <person name="Devos D.P."/>
            <person name="Kaster A.-K."/>
            <person name="Ovreas L."/>
            <person name="Rohde M."/>
            <person name="Galperin M.Y."/>
            <person name="Jogler C."/>
        </authorList>
    </citation>
    <scope>NUCLEOTIDE SEQUENCE [LARGE SCALE GENOMIC DNA]</scope>
    <source>
        <strain evidence="8 9">Pla110</strain>
    </source>
</reference>
<evidence type="ECO:0000313" key="9">
    <source>
        <dbReference type="Proteomes" id="UP000317178"/>
    </source>
</evidence>
<sequence>MSSNKTNQTSTEYPKPFPADTKPPRLNFDFMNGLAQFGALIVIFIIFSIAEWYFMGYTSFASVRNVRSIISQTSVVAVAALGMTIIIIAGGIDLSAGTAIALSATVLAWCLKSDFSAMIAIPAAILTGMLCGALNGILISTLRVVPFIVTLGTMTLYLGIAKMVADETTIRPDKETQIPDWLEIFTSIRTDSLYLGMPSGIWLIILVAALTIILLRFTVFSRYIFALGSNESTARLCGINVPWTKIGLYSLAGLFVGLAGVYQFSRLSTAEPTSGIGLELKIIAAVVIGGGSLNGGRGSVIGTLTGSIIIYLIGNGCTKVGLTNPVQDIALGVIIIAAVTIDQLRQRRIEKS</sequence>
<dbReference type="AlphaFoldDB" id="A0A518CPF2"/>
<dbReference type="RefSeq" id="WP_231742436.1">
    <property type="nucleotide sequence ID" value="NZ_CP036281.1"/>
</dbReference>
<dbReference type="InterPro" id="IPR001851">
    <property type="entry name" value="ABC_transp_permease"/>
</dbReference>
<dbReference type="GO" id="GO:0022857">
    <property type="term" value="F:transmembrane transporter activity"/>
    <property type="evidence" value="ECO:0007669"/>
    <property type="project" value="InterPro"/>
</dbReference>
<feature type="transmembrane region" description="Helical" evidence="7">
    <location>
        <begin position="246"/>
        <end position="264"/>
    </location>
</feature>
<dbReference type="GO" id="GO:0005886">
    <property type="term" value="C:plasma membrane"/>
    <property type="evidence" value="ECO:0007669"/>
    <property type="project" value="UniProtKB-SubCell"/>
</dbReference>
<evidence type="ECO:0000313" key="8">
    <source>
        <dbReference type="EMBL" id="QDU81101.1"/>
    </source>
</evidence>
<gene>
    <name evidence="8" type="primary">rbsC_4</name>
    <name evidence="8" type="ORF">Pla110_28380</name>
</gene>
<dbReference type="PANTHER" id="PTHR32196">
    <property type="entry name" value="ABC TRANSPORTER PERMEASE PROTEIN YPHD-RELATED-RELATED"/>
    <property type="match status" value="1"/>
</dbReference>
<accession>A0A518CPF2</accession>
<evidence type="ECO:0000256" key="6">
    <source>
        <dbReference type="SAM" id="MobiDB-lite"/>
    </source>
</evidence>
<evidence type="ECO:0000256" key="2">
    <source>
        <dbReference type="ARBA" id="ARBA00022475"/>
    </source>
</evidence>
<evidence type="ECO:0000256" key="3">
    <source>
        <dbReference type="ARBA" id="ARBA00022692"/>
    </source>
</evidence>
<keyword evidence="2" id="KW-1003">Cell membrane</keyword>